<feature type="transmembrane region" description="Helical" evidence="2">
    <location>
        <begin position="127"/>
        <end position="151"/>
    </location>
</feature>
<reference evidence="3" key="1">
    <citation type="journal article" date="2021" name="PeerJ">
        <title>Extensive microbial diversity within the chicken gut microbiome revealed by metagenomics and culture.</title>
        <authorList>
            <person name="Gilroy R."/>
            <person name="Ravi A."/>
            <person name="Getino M."/>
            <person name="Pursley I."/>
            <person name="Horton D.L."/>
            <person name="Alikhan N.F."/>
            <person name="Baker D."/>
            <person name="Gharbi K."/>
            <person name="Hall N."/>
            <person name="Watson M."/>
            <person name="Adriaenssens E.M."/>
            <person name="Foster-Nyarko E."/>
            <person name="Jarju S."/>
            <person name="Secka A."/>
            <person name="Antonio M."/>
            <person name="Oren A."/>
            <person name="Chaudhuri R.R."/>
            <person name="La Ragione R."/>
            <person name="Hildebrand F."/>
            <person name="Pallen M.J."/>
        </authorList>
    </citation>
    <scope>NUCLEOTIDE SEQUENCE</scope>
    <source>
        <strain evidence="3">CHK189-11263</strain>
    </source>
</reference>
<name>A0A9D2MBY2_9FIRM</name>
<organism evidence="3 4">
    <name type="scientific">Candidatus Flavonifractor intestinipullorum</name>
    <dbReference type="NCBI Taxonomy" id="2838587"/>
    <lineage>
        <taxon>Bacteria</taxon>
        <taxon>Bacillati</taxon>
        <taxon>Bacillota</taxon>
        <taxon>Clostridia</taxon>
        <taxon>Eubacteriales</taxon>
        <taxon>Oscillospiraceae</taxon>
        <taxon>Flavonifractor</taxon>
    </lineage>
</organism>
<feature type="transmembrane region" description="Helical" evidence="2">
    <location>
        <begin position="163"/>
        <end position="182"/>
    </location>
</feature>
<dbReference type="Proteomes" id="UP000824208">
    <property type="component" value="Unassembled WGS sequence"/>
</dbReference>
<keyword evidence="2" id="KW-1133">Transmembrane helix</keyword>
<sequence length="303" mass="32196">MRKSVVCPILAVALGAAGFALRKWELSTAFEPETGLVTPGMPSTIALIAVSAAAVLLFLLCAMGKHADFTGEFHQAFAAKGNTFFFSAAVLGAFLAFGGAALELASVAGSYREARAMALQGMGGNPFLAILLPVVLAGFSAAAGASVLMLARKCYRGETVERMSGGVLLPAYALCLWLIVAYQARASDPVIQDYIYELLAIICALLAAYYLAGFAFQRPRPGKTVFFALSGVYFSLVTLADRHDPATLLLYGFCVCYLLAFVTALLAQDGRPRPVQEPEGPRMPGEADQDNEIKLEGFPNESE</sequence>
<comment type="caution">
    <text evidence="3">The sequence shown here is derived from an EMBL/GenBank/DDBJ whole genome shotgun (WGS) entry which is preliminary data.</text>
</comment>
<dbReference type="EMBL" id="DWYC01000061">
    <property type="protein sequence ID" value="HJB57365.1"/>
    <property type="molecule type" value="Genomic_DNA"/>
</dbReference>
<feature type="transmembrane region" description="Helical" evidence="2">
    <location>
        <begin position="224"/>
        <end position="240"/>
    </location>
</feature>
<protein>
    <submittedName>
        <fullName evidence="3">Uncharacterized protein</fullName>
    </submittedName>
</protein>
<accession>A0A9D2MBY2</accession>
<gene>
    <name evidence="3" type="ORF">H9714_07430</name>
</gene>
<feature type="region of interest" description="Disordered" evidence="1">
    <location>
        <begin position="272"/>
        <end position="303"/>
    </location>
</feature>
<feature type="transmembrane region" description="Helical" evidence="2">
    <location>
        <begin position="44"/>
        <end position="63"/>
    </location>
</feature>
<keyword evidence="2" id="KW-0472">Membrane</keyword>
<evidence type="ECO:0000256" key="1">
    <source>
        <dbReference type="SAM" id="MobiDB-lite"/>
    </source>
</evidence>
<feature type="transmembrane region" description="Helical" evidence="2">
    <location>
        <begin position="84"/>
        <end position="107"/>
    </location>
</feature>
<evidence type="ECO:0000256" key="2">
    <source>
        <dbReference type="SAM" id="Phobius"/>
    </source>
</evidence>
<evidence type="ECO:0000313" key="3">
    <source>
        <dbReference type="EMBL" id="HJB57365.1"/>
    </source>
</evidence>
<evidence type="ECO:0000313" key="4">
    <source>
        <dbReference type="Proteomes" id="UP000824208"/>
    </source>
</evidence>
<proteinExistence type="predicted"/>
<feature type="transmembrane region" description="Helical" evidence="2">
    <location>
        <begin position="246"/>
        <end position="267"/>
    </location>
</feature>
<keyword evidence="2" id="KW-0812">Transmembrane</keyword>
<dbReference type="AlphaFoldDB" id="A0A9D2MBY2"/>
<reference evidence="3" key="2">
    <citation type="submission" date="2021-04" db="EMBL/GenBank/DDBJ databases">
        <authorList>
            <person name="Gilroy R."/>
        </authorList>
    </citation>
    <scope>NUCLEOTIDE SEQUENCE</scope>
    <source>
        <strain evidence="3">CHK189-11263</strain>
    </source>
</reference>
<feature type="transmembrane region" description="Helical" evidence="2">
    <location>
        <begin position="194"/>
        <end position="212"/>
    </location>
</feature>